<feature type="transmembrane region" description="Helical" evidence="2">
    <location>
        <begin position="20"/>
        <end position="36"/>
    </location>
</feature>
<proteinExistence type="predicted"/>
<evidence type="ECO:0000256" key="1">
    <source>
        <dbReference type="SAM" id="MobiDB-lite"/>
    </source>
</evidence>
<dbReference type="AlphaFoldDB" id="A0A6C0M175"/>
<feature type="compositionally biased region" description="Acidic residues" evidence="1">
    <location>
        <begin position="120"/>
        <end position="133"/>
    </location>
</feature>
<protein>
    <submittedName>
        <fullName evidence="3">Uncharacterized protein</fullName>
    </submittedName>
</protein>
<evidence type="ECO:0000313" key="3">
    <source>
        <dbReference type="EMBL" id="QHU35574.1"/>
    </source>
</evidence>
<sequence>MSSKKSVASIVPAINLQSAIHIGAEVFVIGAVFFYVKKEISALRQENVKLKHEMAIFSSELANIKEALSPKHPQATTRSTQQHPPHPPHPPDDVHEDEDAVEDEIQNIARSRNDLKNETVNDEELPPNPFIDE</sequence>
<accession>A0A6C0M175</accession>
<keyword evidence="2" id="KW-1133">Transmembrane helix</keyword>
<evidence type="ECO:0000256" key="2">
    <source>
        <dbReference type="SAM" id="Phobius"/>
    </source>
</evidence>
<organism evidence="3">
    <name type="scientific">viral metagenome</name>
    <dbReference type="NCBI Taxonomy" id="1070528"/>
    <lineage>
        <taxon>unclassified sequences</taxon>
        <taxon>metagenomes</taxon>
        <taxon>organismal metagenomes</taxon>
    </lineage>
</organism>
<feature type="region of interest" description="Disordered" evidence="1">
    <location>
        <begin position="65"/>
        <end position="133"/>
    </location>
</feature>
<keyword evidence="2" id="KW-0472">Membrane</keyword>
<reference evidence="3" key="1">
    <citation type="journal article" date="2020" name="Nature">
        <title>Giant virus diversity and host interactions through global metagenomics.</title>
        <authorList>
            <person name="Schulz F."/>
            <person name="Roux S."/>
            <person name="Paez-Espino D."/>
            <person name="Jungbluth S."/>
            <person name="Walsh D.A."/>
            <person name="Denef V.J."/>
            <person name="McMahon K.D."/>
            <person name="Konstantinidis K.T."/>
            <person name="Eloe-Fadrosh E.A."/>
            <person name="Kyrpides N.C."/>
            <person name="Woyke T."/>
        </authorList>
    </citation>
    <scope>NUCLEOTIDE SEQUENCE</scope>
    <source>
        <strain evidence="3">GVMAG-S-1029409-49</strain>
    </source>
</reference>
<feature type="compositionally biased region" description="Acidic residues" evidence="1">
    <location>
        <begin position="94"/>
        <end position="105"/>
    </location>
</feature>
<dbReference type="EMBL" id="MN740609">
    <property type="protein sequence ID" value="QHU35574.1"/>
    <property type="molecule type" value="Genomic_DNA"/>
</dbReference>
<name>A0A6C0M175_9ZZZZ</name>
<keyword evidence="2" id="KW-0812">Transmembrane</keyword>